<dbReference type="InterPro" id="IPR042527">
    <property type="entry name" value="Atg5_UblA_dom_sf"/>
</dbReference>
<protein>
    <submittedName>
        <fullName evidence="9">Autophagy protein 5</fullName>
    </submittedName>
</protein>
<name>A0ABR4NUC1_9SACH</name>
<dbReference type="Gene3D" id="3.10.20.90">
    <property type="entry name" value="Phosphatidylinositol 3-kinase Catalytic Subunit, Chain A, domain 1"/>
    <property type="match status" value="1"/>
</dbReference>
<evidence type="ECO:0000256" key="6">
    <source>
        <dbReference type="ARBA" id="ARBA00023006"/>
    </source>
</evidence>
<keyword evidence="3" id="KW-1017">Isopeptide bond</keyword>
<dbReference type="EMBL" id="JBEVYD010000005">
    <property type="protein sequence ID" value="KAL3232201.1"/>
    <property type="molecule type" value="Genomic_DNA"/>
</dbReference>
<feature type="domain" description="Autophagy protein ATG5 UblA" evidence="8">
    <location>
        <begin position="8"/>
        <end position="117"/>
    </location>
</feature>
<evidence type="ECO:0000256" key="2">
    <source>
        <dbReference type="ARBA" id="ARBA00006910"/>
    </source>
</evidence>
<evidence type="ECO:0000313" key="9">
    <source>
        <dbReference type="EMBL" id="KAL3232201.1"/>
    </source>
</evidence>
<evidence type="ECO:0000256" key="1">
    <source>
        <dbReference type="ARBA" id="ARBA00004623"/>
    </source>
</evidence>
<reference evidence="9 10" key="1">
    <citation type="submission" date="2024-05" db="EMBL/GenBank/DDBJ databases">
        <title>Long read based assembly of the Candida bracarensis genome reveals expanded adhesin content.</title>
        <authorList>
            <person name="Marcet-Houben M."/>
            <person name="Ksiezopolska E."/>
            <person name="Gabaldon T."/>
        </authorList>
    </citation>
    <scope>NUCLEOTIDE SEQUENCE [LARGE SCALE GENOMIC DNA]</scope>
    <source>
        <strain evidence="9 10">CBM6</strain>
    </source>
</reference>
<keyword evidence="4" id="KW-0832">Ubl conjugation</keyword>
<dbReference type="Gene3D" id="3.10.20.620">
    <property type="match status" value="1"/>
</dbReference>
<dbReference type="PANTHER" id="PTHR13040:SF2">
    <property type="entry name" value="AUTOPHAGY PROTEIN 5"/>
    <property type="match status" value="1"/>
</dbReference>
<dbReference type="InterPro" id="IPR048939">
    <property type="entry name" value="ATG5_UblA"/>
</dbReference>
<feature type="domain" description="Autophagy protein ATG5 alpha-helical bundle region" evidence="7">
    <location>
        <begin position="133"/>
        <end position="190"/>
    </location>
</feature>
<proteinExistence type="inferred from homology"/>
<gene>
    <name evidence="9" type="ORF">RNJ44_04117</name>
</gene>
<dbReference type="InterPro" id="IPR042526">
    <property type="entry name" value="Atg5_HR"/>
</dbReference>
<keyword evidence="10" id="KW-1185">Reference proteome</keyword>
<keyword evidence="6" id="KW-0072">Autophagy</keyword>
<sequence>MEEIRYLVWNGSINVQVEVDSPMFIEGVPDSNKRIKFWVPRNCYITSCLNSVLRQVETVLKYRPTEILSKMWFEYKGRALPWTIPLGVLYDSHHLVKHGYPEQFNENFINIWEIKLRYSKELPSNVIPLINGEEQVRKFVMHQWKQSCFILNGSSKQVMSLSVSDTDKLWTGMLGNDISSFNEVAKRIIPKTPRRVPLVVIDTRIEPLQIRQPNMEDIPFTDFLTRCKTDRVLCQGIELGAETGSLFDIYKAMYSFDGYLYVVIK</sequence>
<dbReference type="Proteomes" id="UP001623330">
    <property type="component" value="Unassembled WGS sequence"/>
</dbReference>
<dbReference type="Pfam" id="PF20637">
    <property type="entry name" value="ATG5_HBR"/>
    <property type="match status" value="1"/>
</dbReference>
<evidence type="ECO:0000259" key="7">
    <source>
        <dbReference type="Pfam" id="PF20637"/>
    </source>
</evidence>
<keyword evidence="5" id="KW-0813">Transport</keyword>
<dbReference type="Pfam" id="PF20638">
    <property type="entry name" value="ATG5_UblA"/>
    <property type="match status" value="1"/>
</dbReference>
<dbReference type="InterPro" id="IPR048940">
    <property type="entry name" value="ATG5_HBR"/>
</dbReference>
<evidence type="ECO:0000313" key="10">
    <source>
        <dbReference type="Proteomes" id="UP001623330"/>
    </source>
</evidence>
<evidence type="ECO:0000259" key="8">
    <source>
        <dbReference type="Pfam" id="PF20638"/>
    </source>
</evidence>
<accession>A0ABR4NUC1</accession>
<organism evidence="9 10">
    <name type="scientific">Nakaseomyces bracarensis</name>
    <dbReference type="NCBI Taxonomy" id="273131"/>
    <lineage>
        <taxon>Eukaryota</taxon>
        <taxon>Fungi</taxon>
        <taxon>Dikarya</taxon>
        <taxon>Ascomycota</taxon>
        <taxon>Saccharomycotina</taxon>
        <taxon>Saccharomycetes</taxon>
        <taxon>Saccharomycetales</taxon>
        <taxon>Saccharomycetaceae</taxon>
        <taxon>Nakaseomyces</taxon>
    </lineage>
</organism>
<dbReference type="PANTHER" id="PTHR13040">
    <property type="entry name" value="AUTOPHAGY PROTEIN 5"/>
    <property type="match status" value="1"/>
</dbReference>
<evidence type="ECO:0000256" key="4">
    <source>
        <dbReference type="ARBA" id="ARBA00022843"/>
    </source>
</evidence>
<comment type="caution">
    <text evidence="9">The sequence shown here is derived from an EMBL/GenBank/DDBJ whole genome shotgun (WGS) entry which is preliminary data.</text>
</comment>
<keyword evidence="5" id="KW-0653">Protein transport</keyword>
<evidence type="ECO:0000256" key="5">
    <source>
        <dbReference type="ARBA" id="ARBA00022927"/>
    </source>
</evidence>
<comment type="subcellular location">
    <subcellularLocation>
        <location evidence="1">Preautophagosomal structure membrane</location>
        <topology evidence="1">Peripheral membrane protein</topology>
    </subcellularLocation>
</comment>
<comment type="similarity">
    <text evidence="2">Belongs to the ATG5 family.</text>
</comment>
<evidence type="ECO:0000256" key="3">
    <source>
        <dbReference type="ARBA" id="ARBA00022499"/>
    </source>
</evidence>
<dbReference type="Gene3D" id="1.10.246.190">
    <property type="entry name" value="Autophagy protein Apg5, helix rich domain"/>
    <property type="match status" value="1"/>
</dbReference>
<dbReference type="InterPro" id="IPR007239">
    <property type="entry name" value="Atg5"/>
</dbReference>